<evidence type="ECO:0000256" key="15">
    <source>
        <dbReference type="ARBA" id="ARBA00048600"/>
    </source>
</evidence>
<dbReference type="EC" id="6.3.4.14" evidence="4 17"/>
<dbReference type="InterPro" id="IPR005481">
    <property type="entry name" value="BC-like_N"/>
</dbReference>
<organism evidence="20 21">
    <name type="scientific">Pyrinomonas methylaliphatogenes</name>
    <dbReference type="NCBI Taxonomy" id="454194"/>
    <lineage>
        <taxon>Bacteria</taxon>
        <taxon>Pseudomonadati</taxon>
        <taxon>Acidobacteriota</taxon>
        <taxon>Blastocatellia</taxon>
        <taxon>Blastocatellales</taxon>
        <taxon>Pyrinomonadaceae</taxon>
        <taxon>Pyrinomonas</taxon>
    </lineage>
</organism>
<dbReference type="InterPro" id="IPR051602">
    <property type="entry name" value="ACC_Biotin_Carboxylase"/>
</dbReference>
<comment type="pathway">
    <text evidence="2 17">Lipid metabolism; malonyl-CoA biosynthesis; malonyl-CoA from acetyl-CoA: step 1/1.</text>
</comment>
<reference evidence="20 21" key="2">
    <citation type="submission" date="2015-01" db="EMBL/GenBank/DDBJ databases">
        <title>Complete genome sequence of Pyrinomonas methylaliphatogenes type strain K22T.</title>
        <authorList>
            <person name="Lee K.C.Y."/>
            <person name="Power J.F."/>
            <person name="Dunfield P.F."/>
            <person name="Morgan X.C."/>
            <person name="Huttenhower C."/>
            <person name="Stott M.B."/>
        </authorList>
    </citation>
    <scope>NUCLEOTIDE SEQUENCE [LARGE SCALE GENOMIC DNA]</scope>
    <source>
        <strain evidence="20 21">K22</strain>
    </source>
</reference>
<keyword evidence="5 17" id="KW-0444">Lipid biosynthesis</keyword>
<comment type="subunit">
    <text evidence="3 17">Acetyl-CoA carboxylase is a heterohexamer of biotin carboxyl carrier protein, biotin carboxylase and the two subunits of carboxyl transferase in a 2:2 complex.</text>
</comment>
<dbReference type="PANTHER" id="PTHR48095">
    <property type="entry name" value="PYRUVATE CARBOXYLASE SUBUNIT A"/>
    <property type="match status" value="1"/>
</dbReference>
<dbReference type="InterPro" id="IPR011764">
    <property type="entry name" value="Biotin_carboxylation_dom"/>
</dbReference>
<dbReference type="InterPro" id="IPR013815">
    <property type="entry name" value="ATP_grasp_subdomain_1"/>
</dbReference>
<dbReference type="EMBL" id="CBXV010000007">
    <property type="protein sequence ID" value="CDM66143.1"/>
    <property type="molecule type" value="Genomic_DNA"/>
</dbReference>
<dbReference type="NCBIfam" id="NF006367">
    <property type="entry name" value="PRK08591.1"/>
    <property type="match status" value="1"/>
</dbReference>
<dbReference type="PROSITE" id="PS00867">
    <property type="entry name" value="CPSASE_2"/>
    <property type="match status" value="1"/>
</dbReference>
<dbReference type="PANTHER" id="PTHR48095:SF2">
    <property type="entry name" value="BIOTIN CARBOXYLASE, CHLOROPLASTIC"/>
    <property type="match status" value="1"/>
</dbReference>
<evidence type="ECO:0000313" key="21">
    <source>
        <dbReference type="Proteomes" id="UP000031518"/>
    </source>
</evidence>
<proteinExistence type="predicted"/>
<keyword evidence="13 17" id="KW-0275">Fatty acid biosynthesis</keyword>
<evidence type="ECO:0000256" key="9">
    <source>
        <dbReference type="ARBA" id="ARBA00022832"/>
    </source>
</evidence>
<dbReference type="InterPro" id="IPR005479">
    <property type="entry name" value="CPAse_ATP-bd"/>
</dbReference>
<dbReference type="InterPro" id="IPR011054">
    <property type="entry name" value="Rudment_hybrid_motif"/>
</dbReference>
<dbReference type="Pfam" id="PF02785">
    <property type="entry name" value="Biotin_carb_C"/>
    <property type="match status" value="1"/>
</dbReference>
<dbReference type="STRING" id="454194.PYK22_02155"/>
<keyword evidence="12 17" id="KW-0443">Lipid metabolism</keyword>
<dbReference type="SUPFAM" id="SSF52440">
    <property type="entry name" value="PreATP-grasp domain"/>
    <property type="match status" value="1"/>
</dbReference>
<reference evidence="20 21" key="1">
    <citation type="submission" date="2013-12" db="EMBL/GenBank/DDBJ databases">
        <authorList>
            <person name="Stott M."/>
        </authorList>
    </citation>
    <scope>NUCLEOTIDE SEQUENCE [LARGE SCALE GENOMIC DNA]</scope>
    <source>
        <strain evidence="20 21">K22</strain>
    </source>
</reference>
<evidence type="ECO:0000256" key="6">
    <source>
        <dbReference type="ARBA" id="ARBA00022598"/>
    </source>
</evidence>
<keyword evidence="11" id="KW-0460">Magnesium</keyword>
<evidence type="ECO:0000256" key="8">
    <source>
        <dbReference type="ARBA" id="ARBA00022741"/>
    </source>
</evidence>
<comment type="function">
    <text evidence="1 17">This protein is a component of the acetyl coenzyme A carboxylase complex; first, biotin carboxylase catalyzes the carboxylation of the carrier protein and then the transcarboxylase transfers the carboxyl group to form malonyl-CoA.</text>
</comment>
<keyword evidence="9 17" id="KW-0276">Fatty acid metabolism</keyword>
<feature type="domain" description="Biotin carboxylation" evidence="19">
    <location>
        <begin position="6"/>
        <end position="450"/>
    </location>
</feature>
<dbReference type="SUPFAM" id="SSF51246">
    <property type="entry name" value="Rudiment single hybrid motif"/>
    <property type="match status" value="1"/>
</dbReference>
<dbReference type="Proteomes" id="UP000031518">
    <property type="component" value="Unassembled WGS sequence"/>
</dbReference>
<dbReference type="GO" id="GO:2001295">
    <property type="term" value="P:malonyl-CoA biosynthetic process"/>
    <property type="evidence" value="ECO:0007669"/>
    <property type="project" value="UniProtKB-UniPathway"/>
</dbReference>
<keyword evidence="6 17" id="KW-0436">Ligase</keyword>
<keyword evidence="10 16" id="KW-0067">ATP-binding</keyword>
<evidence type="ECO:0000256" key="13">
    <source>
        <dbReference type="ARBA" id="ARBA00023160"/>
    </source>
</evidence>
<dbReference type="Gene3D" id="3.40.50.20">
    <property type="match status" value="1"/>
</dbReference>
<dbReference type="Pfam" id="PF00289">
    <property type="entry name" value="Biotin_carb_N"/>
    <property type="match status" value="1"/>
</dbReference>
<dbReference type="InterPro" id="IPR011761">
    <property type="entry name" value="ATP-grasp"/>
</dbReference>
<dbReference type="InterPro" id="IPR004549">
    <property type="entry name" value="Acetyl_CoA_COase_biotin_COase"/>
</dbReference>
<dbReference type="FunFam" id="3.40.50.20:FF:000010">
    <property type="entry name" value="Propionyl-CoA carboxylase subunit alpha"/>
    <property type="match status" value="1"/>
</dbReference>
<dbReference type="RefSeq" id="WP_041977068.1">
    <property type="nucleotide sequence ID" value="NZ_CBXV010000007.1"/>
</dbReference>
<name>A0A0B6WY05_9BACT</name>
<protein>
    <recommendedName>
        <fullName evidence="4 17">Biotin carboxylase</fullName>
        <ecNumber evidence="4 17">6.3.4.14</ecNumber>
    </recommendedName>
    <alternativeName>
        <fullName evidence="17">Acetyl-coenzyme A carboxylase biotin carboxylase subunit A</fullName>
    </alternativeName>
</protein>
<keyword evidence="8 16" id="KW-0547">Nucleotide-binding</keyword>
<evidence type="ECO:0000256" key="4">
    <source>
        <dbReference type="ARBA" id="ARBA00013263"/>
    </source>
</evidence>
<evidence type="ECO:0000256" key="1">
    <source>
        <dbReference type="ARBA" id="ARBA00003761"/>
    </source>
</evidence>
<dbReference type="GO" id="GO:0006633">
    <property type="term" value="P:fatty acid biosynthetic process"/>
    <property type="evidence" value="ECO:0007669"/>
    <property type="project" value="UniProtKB-KW"/>
</dbReference>
<dbReference type="GO" id="GO:0005524">
    <property type="term" value="F:ATP binding"/>
    <property type="evidence" value="ECO:0007669"/>
    <property type="project" value="UniProtKB-UniRule"/>
</dbReference>
<evidence type="ECO:0000256" key="5">
    <source>
        <dbReference type="ARBA" id="ARBA00022516"/>
    </source>
</evidence>
<dbReference type="SUPFAM" id="SSF56059">
    <property type="entry name" value="Glutathione synthetase ATP-binding domain-like"/>
    <property type="match status" value="1"/>
</dbReference>
<dbReference type="Pfam" id="PF02786">
    <property type="entry name" value="CPSase_L_D2"/>
    <property type="match status" value="1"/>
</dbReference>
<accession>A0A0B6WY05</accession>
<dbReference type="PROSITE" id="PS50979">
    <property type="entry name" value="BC"/>
    <property type="match status" value="1"/>
</dbReference>
<dbReference type="GO" id="GO:0046872">
    <property type="term" value="F:metal ion binding"/>
    <property type="evidence" value="ECO:0007669"/>
    <property type="project" value="UniProtKB-KW"/>
</dbReference>
<dbReference type="PROSITE" id="PS00866">
    <property type="entry name" value="CPSASE_1"/>
    <property type="match status" value="1"/>
</dbReference>
<dbReference type="InterPro" id="IPR005482">
    <property type="entry name" value="Biotin_COase_C"/>
</dbReference>
<gene>
    <name evidence="20" type="ORF">PYK22_02155</name>
</gene>
<keyword evidence="14 17" id="KW-0092">Biotin</keyword>
<evidence type="ECO:0000256" key="14">
    <source>
        <dbReference type="ARBA" id="ARBA00023267"/>
    </source>
</evidence>
<dbReference type="UniPathway" id="UPA00655">
    <property type="reaction ID" value="UER00711"/>
</dbReference>
<dbReference type="AlphaFoldDB" id="A0A0B6WY05"/>
<comment type="catalytic activity">
    <reaction evidence="15 17">
        <text>N(6)-biotinyl-L-lysyl-[protein] + hydrogencarbonate + ATP = N(6)-carboxybiotinyl-L-lysyl-[protein] + ADP + phosphate + H(+)</text>
        <dbReference type="Rhea" id="RHEA:13501"/>
        <dbReference type="Rhea" id="RHEA-COMP:10505"/>
        <dbReference type="Rhea" id="RHEA-COMP:10506"/>
        <dbReference type="ChEBI" id="CHEBI:15378"/>
        <dbReference type="ChEBI" id="CHEBI:17544"/>
        <dbReference type="ChEBI" id="CHEBI:30616"/>
        <dbReference type="ChEBI" id="CHEBI:43474"/>
        <dbReference type="ChEBI" id="CHEBI:83144"/>
        <dbReference type="ChEBI" id="CHEBI:83145"/>
        <dbReference type="ChEBI" id="CHEBI:456216"/>
        <dbReference type="EC" id="6.3.4.14"/>
    </reaction>
</comment>
<evidence type="ECO:0000256" key="11">
    <source>
        <dbReference type="ARBA" id="ARBA00022842"/>
    </source>
</evidence>
<evidence type="ECO:0000256" key="10">
    <source>
        <dbReference type="ARBA" id="ARBA00022840"/>
    </source>
</evidence>
<evidence type="ECO:0000259" key="19">
    <source>
        <dbReference type="PROSITE" id="PS50979"/>
    </source>
</evidence>
<evidence type="ECO:0000259" key="18">
    <source>
        <dbReference type="PROSITE" id="PS50975"/>
    </source>
</evidence>
<evidence type="ECO:0000313" key="20">
    <source>
        <dbReference type="EMBL" id="CDM66143.1"/>
    </source>
</evidence>
<evidence type="ECO:0000256" key="16">
    <source>
        <dbReference type="PROSITE-ProRule" id="PRU00409"/>
    </source>
</evidence>
<dbReference type="Gene3D" id="3.30.470.20">
    <property type="entry name" value="ATP-grasp fold, B domain"/>
    <property type="match status" value="1"/>
</dbReference>
<dbReference type="GO" id="GO:0004075">
    <property type="term" value="F:biotin carboxylase activity"/>
    <property type="evidence" value="ECO:0007669"/>
    <property type="project" value="UniProtKB-EC"/>
</dbReference>
<dbReference type="SMART" id="SM00878">
    <property type="entry name" value="Biotin_carb_C"/>
    <property type="match status" value="1"/>
</dbReference>
<dbReference type="FunFam" id="3.30.1490.20:FF:000018">
    <property type="entry name" value="Biotin carboxylase"/>
    <property type="match status" value="1"/>
</dbReference>
<evidence type="ECO:0000256" key="17">
    <source>
        <dbReference type="RuleBase" id="RU365063"/>
    </source>
</evidence>
<dbReference type="Gene3D" id="3.30.1490.20">
    <property type="entry name" value="ATP-grasp fold, A domain"/>
    <property type="match status" value="1"/>
</dbReference>
<feature type="domain" description="ATP-grasp" evidence="18">
    <location>
        <begin position="125"/>
        <end position="322"/>
    </location>
</feature>
<keyword evidence="7" id="KW-0479">Metal-binding</keyword>
<dbReference type="InterPro" id="IPR016185">
    <property type="entry name" value="PreATP-grasp_dom_sf"/>
</dbReference>
<sequence length="460" mass="50841">MRSIKRFRKILIANRGEIACRIIWTCKEMGIRTVAIHSEADRDALHVRFADEAICIGPAPSAQSYLNIPAVISAAEITNVDAIHPGYGFLAESAQFAEICEACNIKFIGPRPDVIRLMGDKVEARRAMKEAGLPILPGSPEPVRSEAEALAIAREVGYPIILKAAAGGGGRGMRIVRRPEELGPALQTASSEATAAFKNGDIYIERYIERPRHVEIQILADEHGNCVHLGERDCTVQRRHQKLIEEAPSPALTPELRERMGRAAVEACKRVGYSNAGTVEFLLDEDGSFYFMEMNTRIQVEHPVTEMVTLADIVRNQIRIAEGEELGFAQDDVIIVGHAIECRINAEDPLTFAPSPGLITACNLPGGPGVRVDTAIYPGYVVPPYYDSMIAKVIVHARTRELAIARMRRALEAMVVEGIKTTIPLHLRIMDDPRFRSGDFSTKFMEEFLAREQERLSAAH</sequence>
<dbReference type="PROSITE" id="PS50975">
    <property type="entry name" value="ATP_GRASP"/>
    <property type="match status" value="1"/>
</dbReference>
<evidence type="ECO:0000256" key="2">
    <source>
        <dbReference type="ARBA" id="ARBA00004956"/>
    </source>
</evidence>
<keyword evidence="21" id="KW-1185">Reference proteome</keyword>
<evidence type="ECO:0000256" key="7">
    <source>
        <dbReference type="ARBA" id="ARBA00022723"/>
    </source>
</evidence>
<evidence type="ECO:0000256" key="3">
    <source>
        <dbReference type="ARBA" id="ARBA00011750"/>
    </source>
</evidence>
<dbReference type="OrthoDB" id="9807469at2"/>
<evidence type="ECO:0000256" key="12">
    <source>
        <dbReference type="ARBA" id="ARBA00023098"/>
    </source>
</evidence>
<dbReference type="NCBIfam" id="TIGR00514">
    <property type="entry name" value="accC"/>
    <property type="match status" value="1"/>
</dbReference>